<dbReference type="GO" id="GO:0003862">
    <property type="term" value="F:3-isopropylmalate dehydrogenase activity"/>
    <property type="evidence" value="ECO:0007669"/>
    <property type="project" value="UniProtKB-EC"/>
</dbReference>
<evidence type="ECO:0000256" key="16">
    <source>
        <dbReference type="ARBA" id="ARBA00030010"/>
    </source>
</evidence>
<evidence type="ECO:0000256" key="10">
    <source>
        <dbReference type="ARBA" id="ARBA00022605"/>
    </source>
</evidence>
<evidence type="ECO:0000256" key="4">
    <source>
        <dbReference type="ARBA" id="ARBA00004762"/>
    </source>
</evidence>
<dbReference type="InterPro" id="IPR019818">
    <property type="entry name" value="IsoCit/isopropylmalate_DH_CS"/>
</dbReference>
<dbReference type="GO" id="GO:0000287">
    <property type="term" value="F:magnesium ion binding"/>
    <property type="evidence" value="ECO:0007669"/>
    <property type="project" value="InterPro"/>
</dbReference>
<keyword evidence="13" id="KW-0560">Oxidoreductase</keyword>
<name>A0A2P1CZ73_9NOSO</name>
<comment type="similarity">
    <text evidence="5">Belongs to the isocitrate and isopropylmalate dehydrogenases family. LeuB type 1 subfamily.</text>
</comment>
<evidence type="ECO:0000256" key="11">
    <source>
        <dbReference type="ARBA" id="ARBA00022723"/>
    </source>
</evidence>
<evidence type="ECO:0000256" key="6">
    <source>
        <dbReference type="ARBA" id="ARBA00011738"/>
    </source>
</evidence>
<evidence type="ECO:0000259" key="18">
    <source>
        <dbReference type="SMART" id="SM01329"/>
    </source>
</evidence>
<keyword evidence="11" id="KW-0479">Metal-binding</keyword>
<proteinExistence type="inferred from homology"/>
<evidence type="ECO:0000256" key="5">
    <source>
        <dbReference type="ARBA" id="ARBA00008319"/>
    </source>
</evidence>
<keyword evidence="14" id="KW-0520">NAD</keyword>
<evidence type="ECO:0000256" key="14">
    <source>
        <dbReference type="ARBA" id="ARBA00023027"/>
    </source>
</evidence>
<evidence type="ECO:0000256" key="8">
    <source>
        <dbReference type="ARBA" id="ARBA00019276"/>
    </source>
</evidence>
<evidence type="ECO:0000256" key="13">
    <source>
        <dbReference type="ARBA" id="ARBA00023002"/>
    </source>
</evidence>
<protein>
    <recommendedName>
        <fullName evidence="8">3-isopropylmalate dehydrogenase</fullName>
        <ecNumber evidence="7">1.1.1.85</ecNumber>
    </recommendedName>
    <alternativeName>
        <fullName evidence="17">3-IPM-DH</fullName>
    </alternativeName>
    <alternativeName>
        <fullName evidence="16">Beta-IPM dehydrogenase</fullName>
    </alternativeName>
</protein>
<dbReference type="Gene3D" id="3.40.718.10">
    <property type="entry name" value="Isopropylmalate Dehydrogenase"/>
    <property type="match status" value="1"/>
</dbReference>
<dbReference type="PANTHER" id="PTHR42979:SF1">
    <property type="entry name" value="3-ISOPROPYLMALATE DEHYDROGENASE"/>
    <property type="match status" value="1"/>
</dbReference>
<evidence type="ECO:0000256" key="9">
    <source>
        <dbReference type="ARBA" id="ARBA00022430"/>
    </source>
</evidence>
<dbReference type="AlphaFoldDB" id="A0A2P1CZ73"/>
<organism evidence="19">
    <name type="scientific">Nostoc sp. 268</name>
    <dbReference type="NCBI Taxonomy" id="1579386"/>
    <lineage>
        <taxon>Bacteria</taxon>
        <taxon>Bacillati</taxon>
        <taxon>Cyanobacteriota</taxon>
        <taxon>Cyanophyceae</taxon>
        <taxon>Nostocales</taxon>
        <taxon>Nostocaceae</taxon>
        <taxon>Nostoc</taxon>
    </lineage>
</organism>
<evidence type="ECO:0000256" key="2">
    <source>
        <dbReference type="ARBA" id="ARBA00001936"/>
    </source>
</evidence>
<dbReference type="InterPro" id="IPR004429">
    <property type="entry name" value="Isopropylmalate_DH"/>
</dbReference>
<evidence type="ECO:0000256" key="7">
    <source>
        <dbReference type="ARBA" id="ARBA00013101"/>
    </source>
</evidence>
<dbReference type="EMBL" id="MF741690">
    <property type="protein sequence ID" value="AVK43334.1"/>
    <property type="molecule type" value="Genomic_DNA"/>
</dbReference>
<evidence type="ECO:0000313" key="19">
    <source>
        <dbReference type="EMBL" id="AVK43334.1"/>
    </source>
</evidence>
<dbReference type="Pfam" id="PF00180">
    <property type="entry name" value="Iso_dh"/>
    <property type="match status" value="1"/>
</dbReference>
<feature type="domain" description="Isopropylmalate dehydrogenase-like" evidence="18">
    <location>
        <begin position="10"/>
        <end position="343"/>
    </location>
</feature>
<dbReference type="GO" id="GO:0009098">
    <property type="term" value="P:L-leucine biosynthetic process"/>
    <property type="evidence" value="ECO:0007669"/>
    <property type="project" value="UniProtKB-UniPathway"/>
</dbReference>
<evidence type="ECO:0000256" key="15">
    <source>
        <dbReference type="ARBA" id="ARBA00023304"/>
    </source>
</evidence>
<dbReference type="EC" id="1.1.1.85" evidence="7"/>
<comment type="cofactor">
    <cofactor evidence="3">
        <name>Mg(2+)</name>
        <dbReference type="ChEBI" id="CHEBI:18420"/>
    </cofactor>
</comment>
<dbReference type="UniPathway" id="UPA00048">
    <property type="reaction ID" value="UER00072"/>
</dbReference>
<dbReference type="SMART" id="SM01329">
    <property type="entry name" value="Iso_dh"/>
    <property type="match status" value="1"/>
</dbReference>
<evidence type="ECO:0000256" key="1">
    <source>
        <dbReference type="ARBA" id="ARBA00000624"/>
    </source>
</evidence>
<evidence type="ECO:0000256" key="17">
    <source>
        <dbReference type="ARBA" id="ARBA00033138"/>
    </source>
</evidence>
<dbReference type="SUPFAM" id="SSF53659">
    <property type="entry name" value="Isocitrate/Isopropylmalate dehydrogenase-like"/>
    <property type="match status" value="1"/>
</dbReference>
<dbReference type="InterPro" id="IPR024084">
    <property type="entry name" value="IsoPropMal-DH-like_dom"/>
</dbReference>
<reference evidence="19" key="1">
    <citation type="journal article" date="2017" name="ACS Chem. Biol.">
        <title>Simultaneous Production of Anabaenopeptins and Namalides by the Cyanobacterium Nostoc sp. CENA543.</title>
        <authorList>
            <person name="Shishido T.K."/>
            <person name="Jokela J."/>
            <person name="Fewer D.P."/>
            <person name="Wahlsten M."/>
            <person name="Fiore M.F."/>
            <person name="Sivonen K."/>
        </authorList>
    </citation>
    <scope>NUCLEOTIDE SEQUENCE</scope>
    <source>
        <strain evidence="19">268</strain>
    </source>
</reference>
<sequence length="363" mass="39484">MGSLSKPSYRIVAILGEGIGSEVVEASLKILQHVAKIEGFTLQVDYGWLGATAFEQLGSYFPQATAELCDGADGIVFGAVTQGGLLELRKHFDFFCNLRPIRSVKSLVHKSSLRPEKIQGIDILIVRELVSGIYFGPSGRGSDDKGDYGYHTMRYYDEEIRRIARKALEQAQYRRGLLTVAHKENALPYLPWTRLVEEEAKEFPGVVIEPMLVDNLAMQMVLNPQRFDVILAGNLFGDILSDIGGALIGSIGLLGSASLNADGFGLYEAIHGTAPDIAGKGIANPLGTLGACILMLQQWGEVRAAQLIIAAQDRILAKGYRTADLFSQGEEILVNTATLVDLLLEELSVVQHSQLGVLHESCK</sequence>
<comment type="subunit">
    <text evidence="6">Homodimer.</text>
</comment>
<comment type="catalytic activity">
    <reaction evidence="1">
        <text>(2R,3S)-3-isopropylmalate + NAD(+) = 4-methyl-2-oxopentanoate + CO2 + NADH</text>
        <dbReference type="Rhea" id="RHEA:32271"/>
        <dbReference type="ChEBI" id="CHEBI:16526"/>
        <dbReference type="ChEBI" id="CHEBI:17865"/>
        <dbReference type="ChEBI" id="CHEBI:35121"/>
        <dbReference type="ChEBI" id="CHEBI:57540"/>
        <dbReference type="ChEBI" id="CHEBI:57945"/>
        <dbReference type="EC" id="1.1.1.85"/>
    </reaction>
</comment>
<comment type="cofactor">
    <cofactor evidence="2">
        <name>Mn(2+)</name>
        <dbReference type="ChEBI" id="CHEBI:29035"/>
    </cofactor>
</comment>
<accession>A0A2P1CZ73</accession>
<keyword evidence="9" id="KW-0432">Leucine biosynthesis</keyword>
<dbReference type="GO" id="GO:0051287">
    <property type="term" value="F:NAD binding"/>
    <property type="evidence" value="ECO:0007669"/>
    <property type="project" value="InterPro"/>
</dbReference>
<dbReference type="GO" id="GO:0005829">
    <property type="term" value="C:cytosol"/>
    <property type="evidence" value="ECO:0007669"/>
    <property type="project" value="TreeGrafter"/>
</dbReference>
<dbReference type="PANTHER" id="PTHR42979">
    <property type="entry name" value="3-ISOPROPYLMALATE DEHYDROGENASE"/>
    <property type="match status" value="1"/>
</dbReference>
<evidence type="ECO:0000256" key="3">
    <source>
        <dbReference type="ARBA" id="ARBA00001946"/>
    </source>
</evidence>
<comment type="pathway">
    <text evidence="4">Amino-acid biosynthesis; L-leucine biosynthesis; L-leucine from 3-methyl-2-oxobutanoate: step 3/4.</text>
</comment>
<keyword evidence="10" id="KW-0028">Amino-acid biosynthesis</keyword>
<keyword evidence="15" id="KW-0100">Branched-chain amino acid biosynthesis</keyword>
<keyword evidence="12" id="KW-0460">Magnesium</keyword>
<evidence type="ECO:0000256" key="12">
    <source>
        <dbReference type="ARBA" id="ARBA00022842"/>
    </source>
</evidence>
<dbReference type="PROSITE" id="PS00470">
    <property type="entry name" value="IDH_IMDH"/>
    <property type="match status" value="1"/>
</dbReference>
<reference evidence="19" key="2">
    <citation type="submission" date="2018-04" db="EMBL/GenBank/DDBJ databases">
        <authorList>
            <person name="Go L.Y."/>
            <person name="Mitchell J.A."/>
        </authorList>
    </citation>
    <scope>NUCLEOTIDE SEQUENCE</scope>
    <source>
        <strain evidence="19">268</strain>
    </source>
</reference>